<evidence type="ECO:0000259" key="13">
    <source>
        <dbReference type="PROSITE" id="PS50157"/>
    </source>
</evidence>
<keyword evidence="7" id="KW-0805">Transcription regulation</keyword>
<keyword evidence="3" id="KW-0479">Metal-binding</keyword>
<comment type="caution">
    <text evidence="14">The sequence shown here is derived from an EMBL/GenBank/DDBJ whole genome shotgun (WGS) entry which is preliminary data.</text>
</comment>
<dbReference type="AlphaFoldDB" id="A0AAD4QFE0"/>
<feature type="region of interest" description="Disordered" evidence="12">
    <location>
        <begin position="144"/>
        <end position="178"/>
    </location>
</feature>
<dbReference type="Gene3D" id="3.30.160.60">
    <property type="entry name" value="Classic Zinc Finger"/>
    <property type="match status" value="7"/>
</dbReference>
<evidence type="ECO:0000256" key="11">
    <source>
        <dbReference type="PROSITE-ProRule" id="PRU00042"/>
    </source>
</evidence>
<dbReference type="Pfam" id="PF00096">
    <property type="entry name" value="zf-C2H2"/>
    <property type="match status" value="4"/>
</dbReference>
<feature type="compositionally biased region" description="Basic and acidic residues" evidence="12">
    <location>
        <begin position="322"/>
        <end position="333"/>
    </location>
</feature>
<dbReference type="InterPro" id="IPR013087">
    <property type="entry name" value="Znf_C2H2_type"/>
</dbReference>
<evidence type="ECO:0000256" key="3">
    <source>
        <dbReference type="ARBA" id="ARBA00022723"/>
    </source>
</evidence>
<evidence type="ECO:0000256" key="5">
    <source>
        <dbReference type="ARBA" id="ARBA00022771"/>
    </source>
</evidence>
<evidence type="ECO:0000256" key="9">
    <source>
        <dbReference type="ARBA" id="ARBA00023163"/>
    </source>
</evidence>
<evidence type="ECO:0000256" key="10">
    <source>
        <dbReference type="ARBA" id="ARBA00023242"/>
    </source>
</evidence>
<dbReference type="EMBL" id="JAKELL010000002">
    <property type="protein sequence ID" value="KAH9000510.1"/>
    <property type="molecule type" value="Genomic_DNA"/>
</dbReference>
<evidence type="ECO:0000256" key="7">
    <source>
        <dbReference type="ARBA" id="ARBA00023015"/>
    </source>
</evidence>
<feature type="domain" description="C2H2-type" evidence="13">
    <location>
        <begin position="477"/>
        <end position="506"/>
    </location>
</feature>
<keyword evidence="15" id="KW-1185">Reference proteome</keyword>
<dbReference type="GO" id="GO:0000978">
    <property type="term" value="F:RNA polymerase II cis-regulatory region sequence-specific DNA binding"/>
    <property type="evidence" value="ECO:0007669"/>
    <property type="project" value="TreeGrafter"/>
</dbReference>
<keyword evidence="8" id="KW-0238">DNA-binding</keyword>
<feature type="compositionally biased region" description="Polar residues" evidence="12">
    <location>
        <begin position="575"/>
        <end position="588"/>
    </location>
</feature>
<feature type="compositionally biased region" description="Basic and acidic residues" evidence="12">
    <location>
        <begin position="352"/>
        <end position="369"/>
    </location>
</feature>
<keyword evidence="5 11" id="KW-0863">Zinc-finger</keyword>
<feature type="region of interest" description="Disordered" evidence="12">
    <location>
        <begin position="548"/>
        <end position="588"/>
    </location>
</feature>
<feature type="compositionally biased region" description="Basic residues" evidence="12">
    <location>
        <begin position="556"/>
        <end position="565"/>
    </location>
</feature>
<dbReference type="GO" id="GO:0008270">
    <property type="term" value="F:zinc ion binding"/>
    <property type="evidence" value="ECO:0007669"/>
    <property type="project" value="UniProtKB-KW"/>
</dbReference>
<dbReference type="InterPro" id="IPR043359">
    <property type="entry name" value="GLI-like"/>
</dbReference>
<dbReference type="PANTHER" id="PTHR45718:SF8">
    <property type="entry name" value="GLIS FAMILY ZINC FINGER 2"/>
    <property type="match status" value="1"/>
</dbReference>
<dbReference type="PROSITE" id="PS50157">
    <property type="entry name" value="ZINC_FINGER_C2H2_2"/>
    <property type="match status" value="5"/>
</dbReference>
<evidence type="ECO:0000256" key="2">
    <source>
        <dbReference type="ARBA" id="ARBA00010831"/>
    </source>
</evidence>
<accession>A0AAD4QFE0</accession>
<feature type="domain" description="C2H2-type" evidence="13">
    <location>
        <begin position="507"/>
        <end position="534"/>
    </location>
</feature>
<dbReference type="FunFam" id="3.30.160.60:FF:000325">
    <property type="entry name" value="ZFP90 zinc finger protein"/>
    <property type="match status" value="1"/>
</dbReference>
<name>A0AAD4QFE0_9AGAM</name>
<evidence type="ECO:0000256" key="4">
    <source>
        <dbReference type="ARBA" id="ARBA00022737"/>
    </source>
</evidence>
<evidence type="ECO:0000313" key="15">
    <source>
        <dbReference type="Proteomes" id="UP001201163"/>
    </source>
</evidence>
<proteinExistence type="inferred from homology"/>
<organism evidence="14 15">
    <name type="scientific">Lactarius akahatsu</name>
    <dbReference type="NCBI Taxonomy" id="416441"/>
    <lineage>
        <taxon>Eukaryota</taxon>
        <taxon>Fungi</taxon>
        <taxon>Dikarya</taxon>
        <taxon>Basidiomycota</taxon>
        <taxon>Agaricomycotina</taxon>
        <taxon>Agaricomycetes</taxon>
        <taxon>Russulales</taxon>
        <taxon>Russulaceae</taxon>
        <taxon>Lactarius</taxon>
    </lineage>
</organism>
<dbReference type="SUPFAM" id="SSF57667">
    <property type="entry name" value="beta-beta-alpha zinc fingers"/>
    <property type="match status" value="5"/>
</dbReference>
<feature type="domain" description="C2H2-type" evidence="13">
    <location>
        <begin position="535"/>
        <end position="564"/>
    </location>
</feature>
<protein>
    <recommendedName>
        <fullName evidence="13">C2H2-type domain-containing protein</fullName>
    </recommendedName>
</protein>
<dbReference type="InterPro" id="IPR036236">
    <property type="entry name" value="Znf_C2H2_sf"/>
</dbReference>
<evidence type="ECO:0000256" key="1">
    <source>
        <dbReference type="ARBA" id="ARBA00004123"/>
    </source>
</evidence>
<sequence length="588" mass="64428">MARLFTPATGNDPHRMDVENRACPECVPDCDDVACVGDDRCTEQCVIVACDDPEHGETPCSEDICESACVDPKHCFLPVHQPIACETHQNMSCAQDECNLFCGSTCDDPENCSLAGVVSPNFNASVEAFLCSCRGESPLRNDLLPTNNPGDPYAGPSPSLSAITSLSDSNTHPSTFNTPSQPTAYIPPLYVQHSPTTIAHAEHTCLWNGCRSSFSSLAELVSHVNLSHLNVYLSEPPDPFATSSSCLRFSSEMLGLSCQWDNCHEYSSAPVAPSGGLEFGNALNSLTGHLLHDHLGLQDALGSHNAVATDNPTIANAIQEPEPDRNVEMRDQEQISLTQTDKQQSEASDGIVKQRDVAKGHRADEHSLPADETPSPTLDGPERCYWGGCGLAFASVDDLMNHLTVDHVGSGKNHYECFWSGCERSGEKGFSSKQKVCRHLQMHTGHKPFQCKLCKQHFSEAATLQQHMRRHTQEKPYLCDVPGCGKAFAIAGALTIHRRTHMGLKPFKCKYCERAFSESSNLSKHMRTHTGVRPYVCEEPGCGKAFARPDQFTRHQGVHSRRHRTIGPVHENETYPPSHQRPSNSVTV</sequence>
<keyword evidence="9" id="KW-0804">Transcription</keyword>
<gene>
    <name evidence="14" type="ORF">EDB92DRAFT_510470</name>
</gene>
<dbReference type="Proteomes" id="UP001201163">
    <property type="component" value="Unassembled WGS sequence"/>
</dbReference>
<dbReference type="PROSITE" id="PS00028">
    <property type="entry name" value="ZINC_FINGER_C2H2_1"/>
    <property type="match status" value="6"/>
</dbReference>
<dbReference type="FunFam" id="3.30.160.60:FF:000125">
    <property type="entry name" value="Putative zinc finger protein 143"/>
    <property type="match status" value="1"/>
</dbReference>
<dbReference type="PANTHER" id="PTHR45718">
    <property type="entry name" value="TRANSCRIPTIONAL ACTIVATOR CUBITUS INTERRUPTUS"/>
    <property type="match status" value="1"/>
</dbReference>
<feature type="domain" description="C2H2-type" evidence="13">
    <location>
        <begin position="449"/>
        <end position="476"/>
    </location>
</feature>
<comment type="subcellular location">
    <subcellularLocation>
        <location evidence="1">Nucleus</location>
    </subcellularLocation>
</comment>
<reference evidence="14" key="1">
    <citation type="submission" date="2022-01" db="EMBL/GenBank/DDBJ databases">
        <title>Comparative genomics reveals a dynamic genome evolution in the ectomycorrhizal milk-cap (Lactarius) mushrooms.</title>
        <authorList>
            <consortium name="DOE Joint Genome Institute"/>
            <person name="Lebreton A."/>
            <person name="Tang N."/>
            <person name="Kuo A."/>
            <person name="LaButti K."/>
            <person name="Drula E."/>
            <person name="Barry K."/>
            <person name="Clum A."/>
            <person name="Lipzen A."/>
            <person name="Mousain D."/>
            <person name="Ng V."/>
            <person name="Wang R."/>
            <person name="Wang X."/>
            <person name="Dai Y."/>
            <person name="Henrissat B."/>
            <person name="Grigoriev I.V."/>
            <person name="Guerin-Laguette A."/>
            <person name="Yu F."/>
            <person name="Martin F.M."/>
        </authorList>
    </citation>
    <scope>NUCLEOTIDE SEQUENCE</scope>
    <source>
        <strain evidence="14">QP</strain>
    </source>
</reference>
<dbReference type="GO" id="GO:0007224">
    <property type="term" value="P:smoothened signaling pathway"/>
    <property type="evidence" value="ECO:0007669"/>
    <property type="project" value="TreeGrafter"/>
</dbReference>
<dbReference type="GO" id="GO:0005634">
    <property type="term" value="C:nucleus"/>
    <property type="evidence" value="ECO:0007669"/>
    <property type="project" value="UniProtKB-SubCell"/>
</dbReference>
<dbReference type="SMART" id="SM00355">
    <property type="entry name" value="ZnF_C2H2"/>
    <property type="match status" value="7"/>
</dbReference>
<evidence type="ECO:0000313" key="14">
    <source>
        <dbReference type="EMBL" id="KAH9000510.1"/>
    </source>
</evidence>
<keyword evidence="10" id="KW-0539">Nucleus</keyword>
<feature type="compositionally biased region" description="Polar residues" evidence="12">
    <location>
        <begin position="158"/>
        <end position="178"/>
    </location>
</feature>
<evidence type="ECO:0000256" key="6">
    <source>
        <dbReference type="ARBA" id="ARBA00022833"/>
    </source>
</evidence>
<keyword evidence="4" id="KW-0677">Repeat</keyword>
<dbReference type="FunFam" id="3.30.160.60:FF:002343">
    <property type="entry name" value="Zinc finger protein 33A"/>
    <property type="match status" value="1"/>
</dbReference>
<feature type="domain" description="C2H2-type" evidence="13">
    <location>
        <begin position="415"/>
        <end position="448"/>
    </location>
</feature>
<comment type="similarity">
    <text evidence="2">Belongs to the GLI C2H2-type zinc-finger protein family.</text>
</comment>
<evidence type="ECO:0000256" key="8">
    <source>
        <dbReference type="ARBA" id="ARBA00023125"/>
    </source>
</evidence>
<dbReference type="FunFam" id="3.30.160.60:FF:000446">
    <property type="entry name" value="Zinc finger protein"/>
    <property type="match status" value="1"/>
</dbReference>
<dbReference type="GO" id="GO:0000981">
    <property type="term" value="F:DNA-binding transcription factor activity, RNA polymerase II-specific"/>
    <property type="evidence" value="ECO:0007669"/>
    <property type="project" value="UniProtKB-ARBA"/>
</dbReference>
<keyword evidence="6" id="KW-0862">Zinc</keyword>
<feature type="compositionally biased region" description="Polar residues" evidence="12">
    <location>
        <begin position="334"/>
        <end position="347"/>
    </location>
</feature>
<evidence type="ECO:0000256" key="12">
    <source>
        <dbReference type="SAM" id="MobiDB-lite"/>
    </source>
</evidence>
<feature type="region of interest" description="Disordered" evidence="12">
    <location>
        <begin position="316"/>
        <end position="379"/>
    </location>
</feature>